<dbReference type="EMBL" id="AABEKN010000006">
    <property type="protein sequence ID" value="EAG9354871.1"/>
    <property type="molecule type" value="Genomic_DNA"/>
</dbReference>
<dbReference type="RefSeq" id="WP_003730639.1">
    <property type="nucleotide sequence ID" value="NZ_CP090057.1"/>
</dbReference>
<proteinExistence type="predicted"/>
<sequence length="134" mass="14673">MKKIEKYMPDIEIAIQSNFDELAPVLEDTGWLPLILETGFSHNNTAAPEYRLKNGKVTLRGRMDRVSNKLGVFSSTPVGARTSSDYYQGFSLPQQSSVANTVATVYAKPNGDLELVSAGNDTAVWLDGISFDVN</sequence>
<gene>
    <name evidence="1" type="ORF">CW895_13820</name>
</gene>
<evidence type="ECO:0000313" key="1">
    <source>
        <dbReference type="EMBL" id="EAG9354871.1"/>
    </source>
</evidence>
<dbReference type="AlphaFoldDB" id="A0A823IZU4"/>
<evidence type="ECO:0000313" key="2">
    <source>
        <dbReference type="Proteomes" id="UP000524387"/>
    </source>
</evidence>
<reference evidence="1 2" key="1">
    <citation type="submission" date="2019-04" db="EMBL/GenBank/DDBJ databases">
        <authorList>
            <consortium name="GenomeTrakr network: Whole genome sequencing for foodborne pathogen traceback"/>
        </authorList>
    </citation>
    <scope>NUCLEOTIDE SEQUENCE [LARGE SCALE GENOMIC DNA]</scope>
    <source>
        <strain evidence="1 2">CFSAN072502</strain>
    </source>
</reference>
<organism evidence="1 2">
    <name type="scientific">Listeria monocytogenes</name>
    <dbReference type="NCBI Taxonomy" id="1639"/>
    <lineage>
        <taxon>Bacteria</taxon>
        <taxon>Bacillati</taxon>
        <taxon>Bacillota</taxon>
        <taxon>Bacilli</taxon>
        <taxon>Bacillales</taxon>
        <taxon>Listeriaceae</taxon>
        <taxon>Listeria</taxon>
    </lineage>
</organism>
<comment type="caution">
    <text evidence="1">The sequence shown here is derived from an EMBL/GenBank/DDBJ whole genome shotgun (WGS) entry which is preliminary data.</text>
</comment>
<name>A0A823IZU4_LISMN</name>
<accession>A0A823IZU4</accession>
<dbReference type="Proteomes" id="UP000524387">
    <property type="component" value="Unassembled WGS sequence"/>
</dbReference>
<protein>
    <submittedName>
        <fullName evidence="1">Uncharacterized protein</fullName>
    </submittedName>
</protein>